<feature type="compositionally biased region" description="Basic and acidic residues" evidence="1">
    <location>
        <begin position="170"/>
        <end position="188"/>
    </location>
</feature>
<dbReference type="Proteomes" id="UP001166286">
    <property type="component" value="Unassembled WGS sequence"/>
</dbReference>
<evidence type="ECO:0000256" key="1">
    <source>
        <dbReference type="SAM" id="MobiDB-lite"/>
    </source>
</evidence>
<protein>
    <submittedName>
        <fullName evidence="2">Uncharacterized protein</fullName>
    </submittedName>
</protein>
<keyword evidence="3" id="KW-1185">Reference proteome</keyword>
<dbReference type="AlphaFoldDB" id="A0AA39QS76"/>
<reference evidence="2" key="1">
    <citation type="submission" date="2023-03" db="EMBL/GenBank/DDBJ databases">
        <title>Complete genome of Cladonia borealis.</title>
        <authorList>
            <person name="Park H."/>
        </authorList>
    </citation>
    <scope>NUCLEOTIDE SEQUENCE</scope>
    <source>
        <strain evidence="2">ANT050790</strain>
    </source>
</reference>
<gene>
    <name evidence="2" type="ORF">JMJ35_010614</name>
</gene>
<feature type="compositionally biased region" description="Basic residues" evidence="1">
    <location>
        <begin position="147"/>
        <end position="166"/>
    </location>
</feature>
<feature type="region of interest" description="Disordered" evidence="1">
    <location>
        <begin position="123"/>
        <end position="205"/>
    </location>
</feature>
<name>A0AA39QS76_9LECA</name>
<evidence type="ECO:0000313" key="2">
    <source>
        <dbReference type="EMBL" id="KAK0506914.1"/>
    </source>
</evidence>
<comment type="caution">
    <text evidence="2">The sequence shown here is derived from an EMBL/GenBank/DDBJ whole genome shotgun (WGS) entry which is preliminary data.</text>
</comment>
<proteinExistence type="predicted"/>
<evidence type="ECO:0000313" key="3">
    <source>
        <dbReference type="Proteomes" id="UP001166286"/>
    </source>
</evidence>
<sequence>MLLITLTSRKATGWWEVIRLTLISLFLIVVEDYLISNFITLPWPASEPCTERDLQKFRECRFALQKVLLCFLSILSTCYVFLRIHINISYEPTRKAEVDSSNQVTAELDSSNQVAVSNEINAEGTATQHTVGEKESQATMLPQRHSMPWKRKSPKLPQRLRVRQQHAKPSTRDNKDKRNDKATADAPERPAGADMDIDDTVNNTKAMSPSPRVLLRRTSTASYWQRKVLTQILAISKVDEASEAVPSPERVSAAILGQELPPNPSSSPRQALEAMRDSLAQVPDGSHSLFRADDWRSKTSTCRLPMAMASFVRNTPSYGTVPEHDDMQIIVRL</sequence>
<dbReference type="EMBL" id="JAFEKC020000026">
    <property type="protein sequence ID" value="KAK0506914.1"/>
    <property type="molecule type" value="Genomic_DNA"/>
</dbReference>
<accession>A0AA39QS76</accession>
<organism evidence="2 3">
    <name type="scientific">Cladonia borealis</name>
    <dbReference type="NCBI Taxonomy" id="184061"/>
    <lineage>
        <taxon>Eukaryota</taxon>
        <taxon>Fungi</taxon>
        <taxon>Dikarya</taxon>
        <taxon>Ascomycota</taxon>
        <taxon>Pezizomycotina</taxon>
        <taxon>Lecanoromycetes</taxon>
        <taxon>OSLEUM clade</taxon>
        <taxon>Lecanoromycetidae</taxon>
        <taxon>Lecanorales</taxon>
        <taxon>Lecanorineae</taxon>
        <taxon>Cladoniaceae</taxon>
        <taxon>Cladonia</taxon>
    </lineage>
</organism>